<keyword evidence="1" id="KW-0175">Coiled coil</keyword>
<dbReference type="HOGENOM" id="CLU_007924_0_0_3"/>
<dbReference type="InterPro" id="IPR058036">
    <property type="entry name" value="BREX_BrxC_4th"/>
</dbReference>
<dbReference type="Proteomes" id="UP000003480">
    <property type="component" value="Unassembled WGS sequence"/>
</dbReference>
<name>I4G054_MICAE</name>
<dbReference type="EMBL" id="CAIJ01000094">
    <property type="protein sequence ID" value="CCI01315.1"/>
    <property type="molecule type" value="Genomic_DNA"/>
</dbReference>
<reference evidence="5 6" key="1">
    <citation type="submission" date="2012-04" db="EMBL/GenBank/DDBJ databases">
        <authorList>
            <person name="Genoscope - CEA"/>
        </authorList>
    </citation>
    <scope>NUCLEOTIDE SEQUENCE [LARGE SCALE GENOMIC DNA]</scope>
    <source>
        <strain evidence="5 6">9443</strain>
    </source>
</reference>
<dbReference type="Pfam" id="PF25791">
    <property type="entry name" value="WHD_BREX_BrxC"/>
    <property type="match status" value="1"/>
</dbReference>
<feature type="domain" description="Probable ATP-binding protein BrxC winged helix-turn-helix" evidence="2">
    <location>
        <begin position="791"/>
        <end position="852"/>
    </location>
</feature>
<evidence type="ECO:0000259" key="4">
    <source>
        <dbReference type="Pfam" id="PF25796"/>
    </source>
</evidence>
<feature type="coiled-coil region" evidence="1">
    <location>
        <begin position="692"/>
        <end position="719"/>
    </location>
</feature>
<gene>
    <name evidence="5" type="ORF">MICAC_1830011</name>
</gene>
<evidence type="ECO:0000256" key="1">
    <source>
        <dbReference type="SAM" id="Coils"/>
    </source>
</evidence>
<dbReference type="NCBIfam" id="NF033441">
    <property type="entry name" value="BREX_BrxC"/>
    <property type="match status" value="1"/>
</dbReference>
<organism evidence="5 6">
    <name type="scientific">Microcystis aeruginosa PCC 9443</name>
    <dbReference type="NCBI Taxonomy" id="1160281"/>
    <lineage>
        <taxon>Bacteria</taxon>
        <taxon>Bacillati</taxon>
        <taxon>Cyanobacteriota</taxon>
        <taxon>Cyanophyceae</taxon>
        <taxon>Oscillatoriophycideae</taxon>
        <taxon>Chroococcales</taxon>
        <taxon>Microcystaceae</taxon>
        <taxon>Microcystis</taxon>
    </lineage>
</organism>
<dbReference type="InterPro" id="IPR047679">
    <property type="entry name" value="BREX_BrxC"/>
</dbReference>
<evidence type="ECO:0000259" key="3">
    <source>
        <dbReference type="Pfam" id="PF25792"/>
    </source>
</evidence>
<dbReference type="AlphaFoldDB" id="I4G054"/>
<dbReference type="InterPro" id="IPR058038">
    <property type="entry name" value="BREX_BrxC_wHTH"/>
</dbReference>
<proteinExistence type="predicted"/>
<feature type="coiled-coil region" evidence="1">
    <location>
        <begin position="525"/>
        <end position="579"/>
    </location>
</feature>
<comment type="caution">
    <text evidence="5">The sequence shown here is derived from an EMBL/GenBank/DDBJ whole genome shotgun (WGS) entry which is preliminary data.</text>
</comment>
<sequence length="1188" mass="137166">MTNIIELLTFTSTKFKGELIMQLSRIFEKQVSRPMEGVIKADANDEASLHVELEEYVLTCEVEKRLEEFLSAYNNYTGVNGVWISGFFGSGKSHLLKILALLLEDRRLENSQAIEKFLPKCRNNEILKRDLRKAVAIPAQSILFNIDQKADVTSKTEFDALLSVFSKVFNEARGYYGKQGYIAQFEKELDERGLYTAFKTEYESVAGKPWERGREQVILERKNIAIAYGKVTGASVENSTNILDLYRQDYKLSIDDFSQEVKAFIEQKTSNFRLNFFVDEVGQYIADNVKLMTNLQTIAESLATKCQGRSWVIVTAQEDMETVLGEMGNHRTKDFSKIQDRFANRMKLTSRDVAEVIQKRLLTKNEDGVRILGQIYEQQRHNLPTLFRFSDGSRDFRNFQDRNHFTDCYPFIPYQFTLFQSAIRGLSIHSAFEGKHSSVGERSMLAVFRKVVIAIEGQEIGHLATFDLMFQGIRSTLKSNIQSGITLAEDNLNNPFAVRLLKALFLVKYVEGFKANLQNLSILMLEEFEQDISHLQNRVQEGLNLLEHQTYIQRTGDLYEYLTDKEKDIEQEIKNTELEDNRILDALNNLIFEEILKTAKIRNQEGTQDYQFSRKIDGILYKREYELSIQIITPFFWQHEQEKALQMENMGRDELLVIIPSDQLLIKDLTMYKRTEKYVQQNISVTHQEEVKSILNQKNQSNQQNYEKIKNRLKSLLVQAKLFVSGRELEISSSDAQSRIILGFQKLIAEVYHNFQMLGGVTYKVEQFKHFLEPSQEGLFSNDVKDLSEPEKEVFNFTQKDKEKGLRTSMKSLTDNFQRKPYGWSEGAILCMVAKLCARGKLKVEREGNLLEGGALVEAICNSRNYSNILLQPQQKFTSSQVRKLKDFYEEFFAQPCGDNEPKAIYQKTQAAFKELSQSIQETLSEMDKYPFLSALEPARQTLNDVCNKPYDWYLTDLTEREDELLDLKEDVIEPILSFMQGEQKRIYDRAKLLLETQKPNFSYINSDNLSQLRTVLTDTQCFKGSRMQQVKGLIESVEAEISSEVTREVEQAQEEIGLLQERMGKMAEFSQLSPVQQQEILKSFQDCCDSIAQEDLIAMIRSTRQKFETDTYPRLLSKMTKLTGVDGVSSQATRRVKESETQYIPSQTIKVNFGKAWLADEADVEEYLSAMREALMAEIKEGKRIQI</sequence>
<dbReference type="InterPro" id="IPR058037">
    <property type="entry name" value="BREX_BrxC_helical"/>
</dbReference>
<dbReference type="Pfam" id="PF25792">
    <property type="entry name" value="BREX_BrxC_helical"/>
    <property type="match status" value="1"/>
</dbReference>
<dbReference type="InterPro" id="IPR027417">
    <property type="entry name" value="P-loop_NTPase"/>
</dbReference>
<feature type="domain" description="Probable ATP-binding protein BrxC alpha-helical" evidence="3">
    <location>
        <begin position="881"/>
        <end position="1001"/>
    </location>
</feature>
<evidence type="ECO:0000313" key="5">
    <source>
        <dbReference type="EMBL" id="CCI01315.1"/>
    </source>
</evidence>
<dbReference type="SUPFAM" id="SSF52540">
    <property type="entry name" value="P-loop containing nucleoside triphosphate hydrolases"/>
    <property type="match status" value="1"/>
</dbReference>
<evidence type="ECO:0008006" key="7">
    <source>
        <dbReference type="Google" id="ProtNLM"/>
    </source>
</evidence>
<evidence type="ECO:0000313" key="6">
    <source>
        <dbReference type="Proteomes" id="UP000003480"/>
    </source>
</evidence>
<feature type="domain" description="Probable ATP-binding protein BrxC 4th six-stranded beta-sheet" evidence="4">
    <location>
        <begin position="576"/>
        <end position="747"/>
    </location>
</feature>
<accession>I4G054</accession>
<protein>
    <recommendedName>
        <fullName evidence="7">BREX system P-loop protein BrxC</fullName>
    </recommendedName>
</protein>
<dbReference type="Pfam" id="PF25796">
    <property type="entry name" value="BREX_BrxC_4th"/>
    <property type="match status" value="1"/>
</dbReference>
<evidence type="ECO:0000259" key="2">
    <source>
        <dbReference type="Pfam" id="PF25791"/>
    </source>
</evidence>